<accession>A0ABY1MI49</accession>
<gene>
    <name evidence="2" type="ORF">SAMN02745947_04572</name>
</gene>
<dbReference type="PANTHER" id="PTHR15020">
    <property type="entry name" value="FLAVIN REDUCTASE-RELATED"/>
    <property type="match status" value="1"/>
</dbReference>
<evidence type="ECO:0000259" key="1">
    <source>
        <dbReference type="Pfam" id="PF13460"/>
    </source>
</evidence>
<name>A0ABY1MI49_RHORH</name>
<dbReference type="SUPFAM" id="SSF51735">
    <property type="entry name" value="NAD(P)-binding Rossmann-fold domains"/>
    <property type="match status" value="1"/>
</dbReference>
<evidence type="ECO:0000313" key="3">
    <source>
        <dbReference type="Proteomes" id="UP000193566"/>
    </source>
</evidence>
<dbReference type="PANTHER" id="PTHR15020:SF50">
    <property type="entry name" value="UPF0659 PROTEIN YMR090W"/>
    <property type="match status" value="1"/>
</dbReference>
<proteinExistence type="predicted"/>
<comment type="caution">
    <text evidence="2">The sequence shown here is derived from an EMBL/GenBank/DDBJ whole genome shotgun (WGS) entry which is preliminary data.</text>
</comment>
<dbReference type="EMBL" id="FXAV01000016">
    <property type="protein sequence ID" value="SMG55170.1"/>
    <property type="molecule type" value="Genomic_DNA"/>
</dbReference>
<feature type="domain" description="NAD(P)-binding" evidence="1">
    <location>
        <begin position="68"/>
        <end position="231"/>
    </location>
</feature>
<dbReference type="Pfam" id="PF13460">
    <property type="entry name" value="NAD_binding_10"/>
    <property type="match status" value="2"/>
</dbReference>
<protein>
    <submittedName>
        <fullName evidence="2">NAD(P)H-binding</fullName>
    </submittedName>
</protein>
<dbReference type="InterPro" id="IPR036291">
    <property type="entry name" value="NAD(P)-bd_dom_sf"/>
</dbReference>
<organism evidence="2 3">
    <name type="scientific">Rhodococcus rhodochrous J3</name>
    <dbReference type="NCBI Taxonomy" id="903528"/>
    <lineage>
        <taxon>Bacteria</taxon>
        <taxon>Bacillati</taxon>
        <taxon>Actinomycetota</taxon>
        <taxon>Actinomycetes</taxon>
        <taxon>Mycobacteriales</taxon>
        <taxon>Nocardiaceae</taxon>
        <taxon>Rhodococcus</taxon>
    </lineage>
</organism>
<dbReference type="InterPro" id="IPR016040">
    <property type="entry name" value="NAD(P)-bd_dom"/>
</dbReference>
<dbReference type="Gene3D" id="3.40.50.720">
    <property type="entry name" value="NAD(P)-binding Rossmann-like Domain"/>
    <property type="match status" value="1"/>
</dbReference>
<keyword evidence="3" id="KW-1185">Reference proteome</keyword>
<feature type="domain" description="NAD(P)-binding" evidence="1">
    <location>
        <begin position="7"/>
        <end position="48"/>
    </location>
</feature>
<sequence>MKVLVIGATGGSGRAAVSALLDRGHDVTALVRNPDTAELFGTSDTAELFGTSDTAESFGTSDTAGSSGDRVTVVTGDAVRDSDVERAVHGQEAVVVTLGIRENPVRVRLRGPARTPLDVRSRGTRTVVDAMRRHGVRRLIVQTSYGTGPTRDRLPARYRLMFRALLGPQIADTERQDALVRSSDLDWTIVQPVNLTDGDDAEATVSDGDVSSWAIPRRAVGRVLADLVDRPEYARATVAVS</sequence>
<dbReference type="RefSeq" id="WP_085470273.1">
    <property type="nucleotide sequence ID" value="NZ_FXAV01000016.1"/>
</dbReference>
<reference evidence="2 3" key="1">
    <citation type="submission" date="2017-04" db="EMBL/GenBank/DDBJ databases">
        <authorList>
            <person name="Varghese N."/>
            <person name="Submissions S."/>
        </authorList>
    </citation>
    <scope>NUCLEOTIDE SEQUENCE [LARGE SCALE GENOMIC DNA]</scope>
    <source>
        <strain evidence="2 3">J3</strain>
    </source>
</reference>
<evidence type="ECO:0000313" key="2">
    <source>
        <dbReference type="EMBL" id="SMG55170.1"/>
    </source>
</evidence>
<dbReference type="Proteomes" id="UP000193566">
    <property type="component" value="Unassembled WGS sequence"/>
</dbReference>